<dbReference type="InterPro" id="IPR000618">
    <property type="entry name" value="Insect_cuticle"/>
</dbReference>
<dbReference type="PRINTS" id="PR00947">
    <property type="entry name" value="CUTICLE"/>
</dbReference>
<organism evidence="4 5">
    <name type="scientific">Meganyctiphanes norvegica</name>
    <name type="common">Northern krill</name>
    <name type="synonym">Thysanopoda norvegica</name>
    <dbReference type="NCBI Taxonomy" id="48144"/>
    <lineage>
        <taxon>Eukaryota</taxon>
        <taxon>Metazoa</taxon>
        <taxon>Ecdysozoa</taxon>
        <taxon>Arthropoda</taxon>
        <taxon>Crustacea</taxon>
        <taxon>Multicrustacea</taxon>
        <taxon>Malacostraca</taxon>
        <taxon>Eumalacostraca</taxon>
        <taxon>Eucarida</taxon>
        <taxon>Euphausiacea</taxon>
        <taxon>Euphausiidae</taxon>
        <taxon>Meganyctiphanes</taxon>
    </lineage>
</organism>
<dbReference type="Proteomes" id="UP001497623">
    <property type="component" value="Unassembled WGS sequence"/>
</dbReference>
<dbReference type="PROSITE" id="PS00233">
    <property type="entry name" value="CHIT_BIND_RR_1"/>
    <property type="match status" value="1"/>
</dbReference>
<dbReference type="EMBL" id="CAXKWB010057799">
    <property type="protein sequence ID" value="CAL4179885.1"/>
    <property type="molecule type" value="Genomic_DNA"/>
</dbReference>
<keyword evidence="1 2" id="KW-0193">Cuticle</keyword>
<comment type="caution">
    <text evidence="4">The sequence shown here is derived from an EMBL/GenBank/DDBJ whole genome shotgun (WGS) entry which is preliminary data.</text>
</comment>
<sequence>MKIAAIVVACLLGVATSSPLPQQDVQVVRSEIQPADGANFQYEIELDNGYQESRVGTEGSEGQSNMSGSFSIPLEDGTVAVFTYVADELGYRVERTQ</sequence>
<reference evidence="4 5" key="1">
    <citation type="submission" date="2024-05" db="EMBL/GenBank/DDBJ databases">
        <authorList>
            <person name="Wallberg A."/>
        </authorList>
    </citation>
    <scope>NUCLEOTIDE SEQUENCE [LARGE SCALE GENOMIC DNA]</scope>
</reference>
<dbReference type="PROSITE" id="PS51155">
    <property type="entry name" value="CHIT_BIND_RR_2"/>
    <property type="match status" value="1"/>
</dbReference>
<accession>A0AAV2SD50</accession>
<dbReference type="AlphaFoldDB" id="A0AAV2SD50"/>
<evidence type="ECO:0000313" key="4">
    <source>
        <dbReference type="EMBL" id="CAL4179885.1"/>
    </source>
</evidence>
<name>A0AAV2SD50_MEGNR</name>
<keyword evidence="5" id="KW-1185">Reference proteome</keyword>
<evidence type="ECO:0000256" key="2">
    <source>
        <dbReference type="PROSITE-ProRule" id="PRU00497"/>
    </source>
</evidence>
<evidence type="ECO:0000313" key="5">
    <source>
        <dbReference type="Proteomes" id="UP001497623"/>
    </source>
</evidence>
<protein>
    <submittedName>
        <fullName evidence="4">Uncharacterized protein</fullName>
    </submittedName>
</protein>
<feature type="chain" id="PRO_5043875673" evidence="3">
    <location>
        <begin position="18"/>
        <end position="97"/>
    </location>
</feature>
<proteinExistence type="predicted"/>
<feature type="signal peptide" evidence="3">
    <location>
        <begin position="1"/>
        <end position="17"/>
    </location>
</feature>
<dbReference type="GO" id="GO:0042302">
    <property type="term" value="F:structural constituent of cuticle"/>
    <property type="evidence" value="ECO:0007669"/>
    <property type="project" value="UniProtKB-UniRule"/>
</dbReference>
<evidence type="ECO:0000256" key="3">
    <source>
        <dbReference type="SAM" id="SignalP"/>
    </source>
</evidence>
<dbReference type="InterPro" id="IPR031311">
    <property type="entry name" value="CHIT_BIND_RR_consensus"/>
</dbReference>
<evidence type="ECO:0000256" key="1">
    <source>
        <dbReference type="ARBA" id="ARBA00022460"/>
    </source>
</evidence>
<gene>
    <name evidence="4" type="ORF">MNOR_LOCUS35242</name>
</gene>
<dbReference type="Pfam" id="PF00379">
    <property type="entry name" value="Chitin_bind_4"/>
    <property type="match status" value="1"/>
</dbReference>
<keyword evidence="3" id="KW-0732">Signal</keyword>